<proteinExistence type="predicted"/>
<dbReference type="PANTHER" id="PTHR40112">
    <property type="entry name" value="H2HPP ISOMERASE"/>
    <property type="match status" value="1"/>
</dbReference>
<dbReference type="Gene3D" id="2.60.120.10">
    <property type="entry name" value="Jelly Rolls"/>
    <property type="match status" value="1"/>
</dbReference>
<dbReference type="SUPFAM" id="SSF51182">
    <property type="entry name" value="RmlC-like cupins"/>
    <property type="match status" value="1"/>
</dbReference>
<dbReference type="InterPro" id="IPR014710">
    <property type="entry name" value="RmlC-like_jellyroll"/>
</dbReference>
<feature type="domain" description="Cupin type-2" evidence="1">
    <location>
        <begin position="44"/>
        <end position="89"/>
    </location>
</feature>
<reference evidence="3" key="1">
    <citation type="submission" date="2015-09" db="EMBL/GenBank/DDBJ databases">
        <authorList>
            <person name="Rodrigo-Torres L."/>
            <person name="Arahal D.R."/>
        </authorList>
    </citation>
    <scope>NUCLEOTIDE SEQUENCE [LARGE SCALE GENOMIC DNA]</scope>
    <source>
        <strain evidence="3">CECT 4293</strain>
    </source>
</reference>
<dbReference type="Proteomes" id="UP000050786">
    <property type="component" value="Unassembled WGS sequence"/>
</dbReference>
<gene>
    <name evidence="2" type="ORF">RUM4293_01437</name>
</gene>
<organism evidence="2 3">
    <name type="scientific">Ruegeria atlantica</name>
    <dbReference type="NCBI Taxonomy" id="81569"/>
    <lineage>
        <taxon>Bacteria</taxon>
        <taxon>Pseudomonadati</taxon>
        <taxon>Pseudomonadota</taxon>
        <taxon>Alphaproteobacteria</taxon>
        <taxon>Rhodobacterales</taxon>
        <taxon>Roseobacteraceae</taxon>
        <taxon>Ruegeria</taxon>
    </lineage>
</organism>
<dbReference type="InterPro" id="IPR011051">
    <property type="entry name" value="RmlC_Cupin_sf"/>
</dbReference>
<dbReference type="InterPro" id="IPR013096">
    <property type="entry name" value="Cupin_2"/>
</dbReference>
<evidence type="ECO:0000313" key="3">
    <source>
        <dbReference type="Proteomes" id="UP000050786"/>
    </source>
</evidence>
<dbReference type="InterPro" id="IPR052535">
    <property type="entry name" value="Bacilysin_H2HPP_isomerase"/>
</dbReference>
<accession>A0A0P1E2U3</accession>
<keyword evidence="3" id="KW-1185">Reference proteome</keyword>
<dbReference type="RefSeq" id="WP_058272607.1">
    <property type="nucleotide sequence ID" value="NZ_CYPS01000022.1"/>
</dbReference>
<dbReference type="PANTHER" id="PTHR40112:SF1">
    <property type="entry name" value="H2HPP ISOMERASE"/>
    <property type="match status" value="1"/>
</dbReference>
<name>A0A0P1E2U3_9RHOB</name>
<evidence type="ECO:0000259" key="1">
    <source>
        <dbReference type="Pfam" id="PF07883"/>
    </source>
</evidence>
<sequence>MAYPDFITDFPSLDVPFPEDVVQTAVIRSDAGLVAFFTFLKDFELPPHSHKAQWGTVVEGEVELTIGGETKTYRPGDSYSIPSGVEHGGKIKAGSRVIDVFEEPDRYPVKA</sequence>
<dbReference type="EMBL" id="CYPS01000022">
    <property type="protein sequence ID" value="CUH42549.1"/>
    <property type="molecule type" value="Genomic_DNA"/>
</dbReference>
<dbReference type="Pfam" id="PF07883">
    <property type="entry name" value="Cupin_2"/>
    <property type="match status" value="1"/>
</dbReference>
<evidence type="ECO:0000313" key="2">
    <source>
        <dbReference type="EMBL" id="CUH42549.1"/>
    </source>
</evidence>
<protein>
    <submittedName>
        <fullName evidence="2">Cupin domain protein</fullName>
    </submittedName>
</protein>
<dbReference type="AlphaFoldDB" id="A0A0P1E2U3"/>